<gene>
    <name evidence="1" type="ORF">OIU74_007232</name>
</gene>
<proteinExistence type="predicted"/>
<evidence type="ECO:0000313" key="1">
    <source>
        <dbReference type="EMBL" id="KAJ6722594.1"/>
    </source>
</evidence>
<accession>A0A9Q0Z5U9</accession>
<dbReference type="AlphaFoldDB" id="A0A9Q0Z5U9"/>
<dbReference type="Proteomes" id="UP001151752">
    <property type="component" value="Chromosome 14"/>
</dbReference>
<keyword evidence="2" id="KW-1185">Reference proteome</keyword>
<dbReference type="EMBL" id="JAPFFM010000013">
    <property type="protein sequence ID" value="KAJ6722594.1"/>
    <property type="molecule type" value="Genomic_DNA"/>
</dbReference>
<evidence type="ECO:0000313" key="2">
    <source>
        <dbReference type="Proteomes" id="UP001151752"/>
    </source>
</evidence>
<organism evidence="1 2">
    <name type="scientific">Salix koriyanagi</name>
    <dbReference type="NCBI Taxonomy" id="2511006"/>
    <lineage>
        <taxon>Eukaryota</taxon>
        <taxon>Viridiplantae</taxon>
        <taxon>Streptophyta</taxon>
        <taxon>Embryophyta</taxon>
        <taxon>Tracheophyta</taxon>
        <taxon>Spermatophyta</taxon>
        <taxon>Magnoliopsida</taxon>
        <taxon>eudicotyledons</taxon>
        <taxon>Gunneridae</taxon>
        <taxon>Pentapetalae</taxon>
        <taxon>rosids</taxon>
        <taxon>fabids</taxon>
        <taxon>Malpighiales</taxon>
        <taxon>Salicaceae</taxon>
        <taxon>Saliceae</taxon>
        <taxon>Salix</taxon>
    </lineage>
</organism>
<reference evidence="1" key="2">
    <citation type="journal article" date="2023" name="Int. J. Mol. Sci.">
        <title>De Novo Assembly and Annotation of 11 Diverse Shrub Willow (Salix) Genomes Reveals Novel Gene Organization in Sex-Linked Regions.</title>
        <authorList>
            <person name="Hyden B."/>
            <person name="Feng K."/>
            <person name="Yates T.B."/>
            <person name="Jawdy S."/>
            <person name="Cereghino C."/>
            <person name="Smart L.B."/>
            <person name="Muchero W."/>
        </authorList>
    </citation>
    <scope>NUCLEOTIDE SEQUENCE</scope>
    <source>
        <tissue evidence="1">Shoot tip</tissue>
    </source>
</reference>
<reference evidence="1" key="1">
    <citation type="submission" date="2022-11" db="EMBL/GenBank/DDBJ databases">
        <authorList>
            <person name="Hyden B.L."/>
            <person name="Feng K."/>
            <person name="Yates T."/>
            <person name="Jawdy S."/>
            <person name="Smart L.B."/>
            <person name="Muchero W."/>
        </authorList>
    </citation>
    <scope>NUCLEOTIDE SEQUENCE</scope>
    <source>
        <tissue evidence="1">Shoot tip</tissue>
    </source>
</reference>
<name>A0A9Q0Z5U9_9ROSI</name>
<protein>
    <submittedName>
        <fullName evidence="1">Uncharacterized protein</fullName>
    </submittedName>
</protein>
<sequence>MDQLSHNGIQYSSFQDSHTFPKAGRVVGGSGSGSVCRFLVGREMGAAREWRKRGELAVRRRLRVGWRRLLNGNGSSEEGWCCLCGGWIGEGEELVGEAGLRCVEEGSWQGVFC</sequence>
<comment type="caution">
    <text evidence="1">The sequence shown here is derived from an EMBL/GenBank/DDBJ whole genome shotgun (WGS) entry which is preliminary data.</text>
</comment>